<evidence type="ECO:0000259" key="6">
    <source>
        <dbReference type="Pfam" id="PF00892"/>
    </source>
</evidence>
<evidence type="ECO:0000256" key="2">
    <source>
        <dbReference type="ARBA" id="ARBA00022692"/>
    </source>
</evidence>
<feature type="transmembrane region" description="Helical" evidence="5">
    <location>
        <begin position="26"/>
        <end position="48"/>
    </location>
</feature>
<evidence type="ECO:0000256" key="1">
    <source>
        <dbReference type="ARBA" id="ARBA00004141"/>
    </source>
</evidence>
<feature type="transmembrane region" description="Helical" evidence="5">
    <location>
        <begin position="110"/>
        <end position="130"/>
    </location>
</feature>
<organism evidence="7 8">
    <name type="scientific">Gaetbulibacter jejuensis</name>
    <dbReference type="NCBI Taxonomy" id="584607"/>
    <lineage>
        <taxon>Bacteria</taxon>
        <taxon>Pseudomonadati</taxon>
        <taxon>Bacteroidota</taxon>
        <taxon>Flavobacteriia</taxon>
        <taxon>Flavobacteriales</taxon>
        <taxon>Flavobacteriaceae</taxon>
        <taxon>Gaetbulibacter</taxon>
    </lineage>
</organism>
<evidence type="ECO:0000256" key="5">
    <source>
        <dbReference type="SAM" id="Phobius"/>
    </source>
</evidence>
<keyword evidence="8" id="KW-1185">Reference proteome</keyword>
<dbReference type="PANTHER" id="PTHR22911:SF6">
    <property type="entry name" value="SOLUTE CARRIER FAMILY 35 MEMBER G1"/>
    <property type="match status" value="1"/>
</dbReference>
<gene>
    <name evidence="7" type="ORF">GCM10009431_11510</name>
</gene>
<keyword evidence="2 5" id="KW-0812">Transmembrane</keyword>
<sequence length="137" mass="15571">MAIISAVFTGLVFVVIRQIGNKDHPIVVVNYFMTMSFVVSGILCINYWITPQGWEWLVLLSLGVTGYYGQVYMTKAMQQSETRLVAPLKYIEVIFTMLVGVIWFQEGYTFMSVSGILLILVSLVMNVYVVNQKKNLK</sequence>
<reference evidence="8" key="1">
    <citation type="journal article" date="2019" name="Int. J. Syst. Evol. Microbiol.">
        <title>The Global Catalogue of Microorganisms (GCM) 10K type strain sequencing project: providing services to taxonomists for standard genome sequencing and annotation.</title>
        <authorList>
            <consortium name="The Broad Institute Genomics Platform"/>
            <consortium name="The Broad Institute Genome Sequencing Center for Infectious Disease"/>
            <person name="Wu L."/>
            <person name="Ma J."/>
        </authorList>
    </citation>
    <scope>NUCLEOTIDE SEQUENCE [LARGE SCALE GENOMIC DNA]</scope>
    <source>
        <strain evidence="8">JCM 15976</strain>
    </source>
</reference>
<comment type="caution">
    <text evidence="7">The sequence shown here is derived from an EMBL/GenBank/DDBJ whole genome shotgun (WGS) entry which is preliminary data.</text>
</comment>
<evidence type="ECO:0000256" key="4">
    <source>
        <dbReference type="ARBA" id="ARBA00023136"/>
    </source>
</evidence>
<protein>
    <recommendedName>
        <fullName evidence="6">EamA domain-containing protein</fullName>
    </recommendedName>
</protein>
<dbReference type="SUPFAM" id="SSF103481">
    <property type="entry name" value="Multidrug resistance efflux transporter EmrE"/>
    <property type="match status" value="1"/>
</dbReference>
<dbReference type="InterPro" id="IPR037185">
    <property type="entry name" value="EmrE-like"/>
</dbReference>
<keyword evidence="4 5" id="KW-0472">Membrane</keyword>
<dbReference type="PANTHER" id="PTHR22911">
    <property type="entry name" value="ACYL-MALONYL CONDENSING ENZYME-RELATED"/>
    <property type="match status" value="1"/>
</dbReference>
<feature type="domain" description="EamA" evidence="6">
    <location>
        <begin position="1"/>
        <end position="127"/>
    </location>
</feature>
<proteinExistence type="predicted"/>
<feature type="transmembrane region" description="Helical" evidence="5">
    <location>
        <begin position="84"/>
        <end position="104"/>
    </location>
</feature>
<evidence type="ECO:0000313" key="8">
    <source>
        <dbReference type="Proteomes" id="UP001500736"/>
    </source>
</evidence>
<dbReference type="EMBL" id="BAAAGF010000001">
    <property type="protein sequence ID" value="GAA0740893.1"/>
    <property type="molecule type" value="Genomic_DNA"/>
</dbReference>
<feature type="transmembrane region" description="Helical" evidence="5">
    <location>
        <begin position="54"/>
        <end position="72"/>
    </location>
</feature>
<dbReference type="Pfam" id="PF00892">
    <property type="entry name" value="EamA"/>
    <property type="match status" value="1"/>
</dbReference>
<name>A0ABP3UR56_9FLAO</name>
<evidence type="ECO:0000256" key="3">
    <source>
        <dbReference type="ARBA" id="ARBA00022989"/>
    </source>
</evidence>
<dbReference type="Proteomes" id="UP001500736">
    <property type="component" value="Unassembled WGS sequence"/>
</dbReference>
<keyword evidence="3 5" id="KW-1133">Transmembrane helix</keyword>
<accession>A0ABP3UR56</accession>
<evidence type="ECO:0000313" key="7">
    <source>
        <dbReference type="EMBL" id="GAA0740893.1"/>
    </source>
</evidence>
<dbReference type="Gene3D" id="1.10.3730.20">
    <property type="match status" value="1"/>
</dbReference>
<dbReference type="InterPro" id="IPR000620">
    <property type="entry name" value="EamA_dom"/>
</dbReference>
<comment type="subcellular location">
    <subcellularLocation>
        <location evidence="1">Membrane</location>
        <topology evidence="1">Multi-pass membrane protein</topology>
    </subcellularLocation>
</comment>